<evidence type="ECO:0000313" key="13">
    <source>
        <dbReference type="Proteomes" id="UP000002630"/>
    </source>
</evidence>
<dbReference type="InterPro" id="IPR050368">
    <property type="entry name" value="ClC-type_chloride_channel"/>
</dbReference>
<dbReference type="SUPFAM" id="SSF81340">
    <property type="entry name" value="Clc chloride channel"/>
    <property type="match status" value="1"/>
</dbReference>
<dbReference type="CDD" id="cd00400">
    <property type="entry name" value="Voltage_gated_ClC"/>
    <property type="match status" value="1"/>
</dbReference>
<accession>D7FS57</accession>
<dbReference type="AlphaFoldDB" id="D7FS57"/>
<feature type="transmembrane region" description="Helical" evidence="11">
    <location>
        <begin position="405"/>
        <end position="426"/>
    </location>
</feature>
<dbReference type="SUPFAM" id="SSF54631">
    <property type="entry name" value="CBS-domain pair"/>
    <property type="match status" value="1"/>
</dbReference>
<comment type="subcellular location">
    <subcellularLocation>
        <location evidence="1">Membrane</location>
        <topology evidence="1">Multi-pass membrane protein</topology>
    </subcellularLocation>
</comment>
<proteinExistence type="predicted"/>
<feature type="transmembrane region" description="Helical" evidence="11">
    <location>
        <begin position="181"/>
        <end position="203"/>
    </location>
</feature>
<dbReference type="GO" id="GO:0034707">
    <property type="term" value="C:chloride channel complex"/>
    <property type="evidence" value="ECO:0007669"/>
    <property type="project" value="UniProtKB-KW"/>
</dbReference>
<dbReference type="STRING" id="2880.D7FS57"/>
<keyword evidence="2" id="KW-0813">Transport</keyword>
<feature type="region of interest" description="Disordered" evidence="10">
    <location>
        <begin position="680"/>
        <end position="705"/>
    </location>
</feature>
<dbReference type="EMBL" id="FN649760">
    <property type="protein sequence ID" value="CBJ30998.1"/>
    <property type="molecule type" value="Genomic_DNA"/>
</dbReference>
<evidence type="ECO:0000256" key="9">
    <source>
        <dbReference type="ARBA" id="ARBA00023303"/>
    </source>
</evidence>
<keyword evidence="13" id="KW-1185">Reference proteome</keyword>
<name>D7FS57_ECTSI</name>
<evidence type="ECO:0000256" key="6">
    <source>
        <dbReference type="ARBA" id="ARBA00023136"/>
    </source>
</evidence>
<dbReference type="GO" id="GO:0005254">
    <property type="term" value="F:chloride channel activity"/>
    <property type="evidence" value="ECO:0007669"/>
    <property type="project" value="UniProtKB-KW"/>
</dbReference>
<keyword evidence="7" id="KW-0869">Chloride channel</keyword>
<sequence>MTSARKRHAAFAFGRTLLLGRGSPFFQRGTTDTEHSSSIGRSPSVRVNGAVDDSASAFPAFPSERISVEAAAAAAAGASARPPWQAPATEAAQSQSPSGGVAAAAATTLSLEWGSEKLQKLRQYVFELPEDTAEESRFLIMAALLGVITGTAVTIFKTLIGAVKKFSYDDLIGRVPPGAASTCIGAFIPVLGAIGVVSLMWALQLKSYGPGLGGLTEEVDRQVPWRPRRTLGKTLAAVATLGTGNSLGPEGPAVELGVASSRWVSAMSKLSVQRQRMLLGAGAAAGVAAGFNAPIAGIFFALEIVKDTFNTNYNSKSFIAATLLCAVVSALMAKIGLHDELSLRPAEYNLESPLIELPLYLGLGVVAGLVAVMFKYFSRKSADVFKGNFPGFGWMKKAPQWSKPIMMAAVTGTVGVFFPQVLFFGYDTLDKLLANTGSYSLPLLCFLCVAKALLTAGALGSGLVGGTFAPSLFLGATAGAAYQRILQGCLTAFRSTAGPSLDAASTFLLPVTSVLGLGGPGGDLSSLLTIAGSPAYAMVGAAAVLSALYRAPLTGSLLLFELTKDYDIVLPLMAAAGVSSLVVEVFSRADAPAVQPMPRDMSLEIGLKISGKADKLMGKIQGGGGGRESLESCTSKVTDALVPRILALTADTPLPEAMRAFRLTRNEFAVVVSSSGFDTYQAPSDSSGGGDRGRLTGQTGTNGDTTDWHAQTLLAEDLWERRDMKLVGVLALREIILALDRERASFSEDEVRPELTAGTVCRQNCFTVKASMDIASAKKIMTLKAIRYLPVVVDLPLPPSPEPVTGAAMATPPPRAPVSIAKTAATRAIAPFTRRRSNKNRRGEGSGSDGGNGSGEDRDAAQEAATVAVPPPPPPPPPQAPKAVIGVLSRDSVRIASRLTETERAIWERPSYSPPPPTPVPLSPLSPPPTPPPPPPSPAENS</sequence>
<gene>
    <name evidence="12" type="primary">Chloride</name>
    <name evidence="12" type="ORF">Esi_0228_0006</name>
</gene>
<evidence type="ECO:0000256" key="3">
    <source>
        <dbReference type="ARBA" id="ARBA00022692"/>
    </source>
</evidence>
<dbReference type="InterPro" id="IPR014743">
    <property type="entry name" value="Cl-channel_core"/>
</dbReference>
<feature type="compositionally biased region" description="Low complexity" evidence="10">
    <location>
        <begin position="695"/>
        <end position="705"/>
    </location>
</feature>
<feature type="compositionally biased region" description="Pro residues" evidence="10">
    <location>
        <begin position="869"/>
        <end position="880"/>
    </location>
</feature>
<reference evidence="12 13" key="1">
    <citation type="journal article" date="2010" name="Nature">
        <title>The Ectocarpus genome and the independent evolution of multicellularity in brown algae.</title>
        <authorList>
            <person name="Cock J.M."/>
            <person name="Sterck L."/>
            <person name="Rouze P."/>
            <person name="Scornet D."/>
            <person name="Allen A.E."/>
            <person name="Amoutzias G."/>
            <person name="Anthouard V."/>
            <person name="Artiguenave F."/>
            <person name="Aury J.M."/>
            <person name="Badger J.H."/>
            <person name="Beszteri B."/>
            <person name="Billiau K."/>
            <person name="Bonnet E."/>
            <person name="Bothwell J.H."/>
            <person name="Bowler C."/>
            <person name="Boyen C."/>
            <person name="Brownlee C."/>
            <person name="Carrano C.J."/>
            <person name="Charrier B."/>
            <person name="Cho G.Y."/>
            <person name="Coelho S.M."/>
            <person name="Collen J."/>
            <person name="Corre E."/>
            <person name="Da Silva C."/>
            <person name="Delage L."/>
            <person name="Delaroque N."/>
            <person name="Dittami S.M."/>
            <person name="Doulbeau S."/>
            <person name="Elias M."/>
            <person name="Farnham G."/>
            <person name="Gachon C.M."/>
            <person name="Gschloessl B."/>
            <person name="Heesch S."/>
            <person name="Jabbari K."/>
            <person name="Jubin C."/>
            <person name="Kawai H."/>
            <person name="Kimura K."/>
            <person name="Kloareg B."/>
            <person name="Kupper F.C."/>
            <person name="Lang D."/>
            <person name="Le Bail A."/>
            <person name="Leblanc C."/>
            <person name="Lerouge P."/>
            <person name="Lohr M."/>
            <person name="Lopez P.J."/>
            <person name="Martens C."/>
            <person name="Maumus F."/>
            <person name="Michel G."/>
            <person name="Miranda-Saavedra D."/>
            <person name="Morales J."/>
            <person name="Moreau H."/>
            <person name="Motomura T."/>
            <person name="Nagasato C."/>
            <person name="Napoli C.A."/>
            <person name="Nelson D.R."/>
            <person name="Nyvall-Collen P."/>
            <person name="Peters A.F."/>
            <person name="Pommier C."/>
            <person name="Potin P."/>
            <person name="Poulain J."/>
            <person name="Quesneville H."/>
            <person name="Read B."/>
            <person name="Rensing S.A."/>
            <person name="Ritter A."/>
            <person name="Rousvoal S."/>
            <person name="Samanta M."/>
            <person name="Samson G."/>
            <person name="Schroeder D.C."/>
            <person name="Segurens B."/>
            <person name="Strittmatter M."/>
            <person name="Tonon T."/>
            <person name="Tregear J.W."/>
            <person name="Valentin K."/>
            <person name="von Dassow P."/>
            <person name="Yamagishi T."/>
            <person name="Van de Peer Y."/>
            <person name="Wincker P."/>
        </authorList>
    </citation>
    <scope>NUCLEOTIDE SEQUENCE [LARGE SCALE GENOMIC DNA]</scope>
    <source>
        <strain evidence="13">Ec32 / CCAP1310/4</strain>
    </source>
</reference>
<evidence type="ECO:0000313" key="12">
    <source>
        <dbReference type="EMBL" id="CBJ30998.1"/>
    </source>
</evidence>
<feature type="compositionally biased region" description="Pro residues" evidence="10">
    <location>
        <begin position="912"/>
        <end position="942"/>
    </location>
</feature>
<evidence type="ECO:0000256" key="8">
    <source>
        <dbReference type="ARBA" id="ARBA00023214"/>
    </source>
</evidence>
<feature type="compositionally biased region" description="Gly residues" evidence="10">
    <location>
        <begin position="845"/>
        <end position="854"/>
    </location>
</feature>
<evidence type="ECO:0000256" key="10">
    <source>
        <dbReference type="SAM" id="MobiDB-lite"/>
    </source>
</evidence>
<dbReference type="InParanoid" id="D7FS57"/>
<evidence type="ECO:0000256" key="5">
    <source>
        <dbReference type="ARBA" id="ARBA00023065"/>
    </source>
</evidence>
<evidence type="ECO:0000256" key="4">
    <source>
        <dbReference type="ARBA" id="ARBA00022989"/>
    </source>
</evidence>
<feature type="region of interest" description="Disordered" evidence="10">
    <location>
        <begin position="901"/>
        <end position="942"/>
    </location>
</feature>
<dbReference type="InterPro" id="IPR046342">
    <property type="entry name" value="CBS_dom_sf"/>
</dbReference>
<dbReference type="PANTHER" id="PTHR43427:SF6">
    <property type="entry name" value="CHLORIDE CHANNEL PROTEIN CLC-E"/>
    <property type="match status" value="1"/>
</dbReference>
<feature type="transmembrane region" description="Helical" evidence="11">
    <location>
        <begin position="277"/>
        <end position="305"/>
    </location>
</feature>
<evidence type="ECO:0000256" key="1">
    <source>
        <dbReference type="ARBA" id="ARBA00004141"/>
    </source>
</evidence>
<protein>
    <submittedName>
        <fullName evidence="12">Chloride channel protein EriC</fullName>
    </submittedName>
</protein>
<evidence type="ECO:0000256" key="2">
    <source>
        <dbReference type="ARBA" id="ARBA00022448"/>
    </source>
</evidence>
<organism evidence="12 13">
    <name type="scientific">Ectocarpus siliculosus</name>
    <name type="common">Brown alga</name>
    <name type="synonym">Conferva siliculosa</name>
    <dbReference type="NCBI Taxonomy" id="2880"/>
    <lineage>
        <taxon>Eukaryota</taxon>
        <taxon>Sar</taxon>
        <taxon>Stramenopiles</taxon>
        <taxon>Ochrophyta</taxon>
        <taxon>PX clade</taxon>
        <taxon>Phaeophyceae</taxon>
        <taxon>Ectocarpales</taxon>
        <taxon>Ectocarpaceae</taxon>
        <taxon>Ectocarpus</taxon>
    </lineage>
</organism>
<keyword evidence="6 11" id="KW-0472">Membrane</keyword>
<keyword evidence="5" id="KW-0406">Ion transport</keyword>
<evidence type="ECO:0000256" key="7">
    <source>
        <dbReference type="ARBA" id="ARBA00023173"/>
    </source>
</evidence>
<keyword evidence="8" id="KW-0868">Chloride</keyword>
<dbReference type="InterPro" id="IPR001807">
    <property type="entry name" value="ClC"/>
</dbReference>
<keyword evidence="3 11" id="KW-0812">Transmembrane</keyword>
<dbReference type="Gene3D" id="3.10.580.10">
    <property type="entry name" value="CBS-domain"/>
    <property type="match status" value="1"/>
</dbReference>
<dbReference type="Pfam" id="PF00654">
    <property type="entry name" value="Voltage_CLC"/>
    <property type="match status" value="1"/>
</dbReference>
<feature type="transmembrane region" description="Helical" evidence="11">
    <location>
        <begin position="438"/>
        <end position="456"/>
    </location>
</feature>
<dbReference type="Gene3D" id="1.10.3080.10">
    <property type="entry name" value="Clc chloride channel"/>
    <property type="match status" value="1"/>
</dbReference>
<keyword evidence="4 11" id="KW-1133">Transmembrane helix</keyword>
<evidence type="ECO:0000256" key="11">
    <source>
        <dbReference type="SAM" id="Phobius"/>
    </source>
</evidence>
<keyword evidence="9" id="KW-0407">Ion channel</keyword>
<dbReference type="OrthoDB" id="4564at2759"/>
<feature type="transmembrane region" description="Helical" evidence="11">
    <location>
        <begin position="138"/>
        <end position="160"/>
    </location>
</feature>
<feature type="region of interest" description="Disordered" evidence="10">
    <location>
        <begin position="820"/>
        <end position="887"/>
    </location>
</feature>
<feature type="transmembrane region" description="Helical" evidence="11">
    <location>
        <begin position="317"/>
        <end position="337"/>
    </location>
</feature>
<dbReference type="PANTHER" id="PTHR43427">
    <property type="entry name" value="CHLORIDE CHANNEL PROTEIN CLC-E"/>
    <property type="match status" value="1"/>
</dbReference>
<dbReference type="PRINTS" id="PR00762">
    <property type="entry name" value="CLCHANNEL"/>
</dbReference>
<dbReference type="eggNOG" id="KOG0475">
    <property type="taxonomic scope" value="Eukaryota"/>
</dbReference>
<feature type="transmembrane region" description="Helical" evidence="11">
    <location>
        <begin position="357"/>
        <end position="377"/>
    </location>
</feature>
<dbReference type="Proteomes" id="UP000002630">
    <property type="component" value="Unassembled WGS sequence"/>
</dbReference>